<keyword evidence="4" id="KW-1185">Reference proteome</keyword>
<dbReference type="eggNOG" id="COG5180">
    <property type="taxonomic scope" value="Bacteria"/>
</dbReference>
<feature type="transmembrane region" description="Helical" evidence="2">
    <location>
        <begin position="211"/>
        <end position="241"/>
    </location>
</feature>
<feature type="transmembrane region" description="Helical" evidence="2">
    <location>
        <begin position="299"/>
        <end position="320"/>
    </location>
</feature>
<feature type="region of interest" description="Disordered" evidence="1">
    <location>
        <begin position="17"/>
        <end position="52"/>
    </location>
</feature>
<feature type="compositionally biased region" description="Pro residues" evidence="1">
    <location>
        <begin position="38"/>
        <end position="48"/>
    </location>
</feature>
<dbReference type="KEGG" id="srt:Srot_2008"/>
<keyword evidence="2" id="KW-1133">Transmembrane helix</keyword>
<dbReference type="STRING" id="640132.Srot_2008"/>
<protein>
    <submittedName>
        <fullName evidence="3">Putative transmembrane protein</fullName>
    </submittedName>
</protein>
<accession>D6Z934</accession>
<feature type="transmembrane region" description="Helical" evidence="2">
    <location>
        <begin position="109"/>
        <end position="132"/>
    </location>
</feature>
<sequence>MTAPGAARAAHYTYPALGAEQSDGQGASGLAGAGRPFPHAPASPPAQRPEPSGEAWALADAIVRAALARTPSDGARSVFQPGVIPLRPLSLAEIYNGAVAALRSNAKAALAFSVVVLAVGALLQVALLAPALRWALAISGVFSSAAADSSDARSTVSVADFLADAPVAAVAATLIAGFVMPVLARALVSAPGSAPRQAVVSVWRQVRGRGFALFGLSLFVPLSQALIVLLPVAAVLLLAAAGLALPAAVLLLIFAMFVFLPLAYVAGVFLSLSAPAMMSERLGVFAACRRSARVVWRGFWKILGVGLLTRFVTAFVGLSLSLPFTVAAEVFASPGKREGVWAVVVLTLGQLLSRTILMPFTAGVTGLLYVDQRMRQEAYDLVLLGRSGDGADAARVDGISAGDGSADAVGGRGA</sequence>
<feature type="transmembrane region" description="Helical" evidence="2">
    <location>
        <begin position="340"/>
        <end position="370"/>
    </location>
</feature>
<dbReference type="AlphaFoldDB" id="D6Z934"/>
<feature type="transmembrane region" description="Helical" evidence="2">
    <location>
        <begin position="247"/>
        <end position="272"/>
    </location>
</feature>
<dbReference type="RefSeq" id="WP_013138916.1">
    <property type="nucleotide sequence ID" value="NC_014168.1"/>
</dbReference>
<keyword evidence="2" id="KW-0472">Membrane</keyword>
<dbReference type="HOGENOM" id="CLU_036814_1_0_11"/>
<evidence type="ECO:0000256" key="1">
    <source>
        <dbReference type="SAM" id="MobiDB-lite"/>
    </source>
</evidence>
<feature type="transmembrane region" description="Helical" evidence="2">
    <location>
        <begin position="167"/>
        <end position="190"/>
    </location>
</feature>
<proteinExistence type="predicted"/>
<organism evidence="3 4">
    <name type="scientific">Segniliparus rotundus (strain ATCC BAA-972 / CDC 1076 / CIP 108378 / DSM 44985 / JCM 13578)</name>
    <dbReference type="NCBI Taxonomy" id="640132"/>
    <lineage>
        <taxon>Bacteria</taxon>
        <taxon>Bacillati</taxon>
        <taxon>Actinomycetota</taxon>
        <taxon>Actinomycetes</taxon>
        <taxon>Mycobacteriales</taxon>
        <taxon>Segniliparaceae</taxon>
        <taxon>Segniliparus</taxon>
    </lineage>
</organism>
<name>D6Z934_SEGRD</name>
<dbReference type="EMBL" id="CP001958">
    <property type="protein sequence ID" value="ADG98464.1"/>
    <property type="molecule type" value="Genomic_DNA"/>
</dbReference>
<gene>
    <name evidence="3" type="ordered locus">Srot_2008</name>
</gene>
<reference evidence="3 4" key="1">
    <citation type="journal article" date="2010" name="Stand. Genomic Sci.">
        <title>Complete genome sequence of Segniliparus rotundus type strain (CDC 1076).</title>
        <authorList>
            <person name="Sikorski J."/>
            <person name="Lapidus A."/>
            <person name="Copeland A."/>
            <person name="Misra M."/>
            <person name="Glavina Del Rio T."/>
            <person name="Nolan M."/>
            <person name="Lucas S."/>
            <person name="Chen F."/>
            <person name="Tice H."/>
            <person name="Cheng J.F."/>
            <person name="Jando M."/>
            <person name="Schneider S."/>
            <person name="Bruce D."/>
            <person name="Goodwin L."/>
            <person name="Pitluck S."/>
            <person name="Liolios K."/>
            <person name="Mikhailova N."/>
            <person name="Pati A."/>
            <person name="Ivanova N."/>
            <person name="Mavromatis K."/>
            <person name="Chen A."/>
            <person name="Palaniappan K."/>
            <person name="Chertkov O."/>
            <person name="Land M."/>
            <person name="Hauser L."/>
            <person name="Chang Y.J."/>
            <person name="Jeffries C.D."/>
            <person name="Brettin T."/>
            <person name="Detter J.C."/>
            <person name="Han C."/>
            <person name="Rohde M."/>
            <person name="Goker M."/>
            <person name="Bristow J."/>
            <person name="Eisen J.A."/>
            <person name="Markowitz V."/>
            <person name="Hugenholtz P."/>
            <person name="Kyrpides N.C."/>
            <person name="Klenk H.P."/>
        </authorList>
    </citation>
    <scope>NUCLEOTIDE SEQUENCE [LARGE SCALE GENOMIC DNA]</scope>
    <source>
        <strain evidence="4">ATCC BAA-972 / CDC 1076 / CIP 108378 / DSM 44985 / JCM 13578</strain>
    </source>
</reference>
<dbReference type="Proteomes" id="UP000002247">
    <property type="component" value="Chromosome"/>
</dbReference>
<keyword evidence="2 3" id="KW-0812">Transmembrane</keyword>
<evidence type="ECO:0000256" key="2">
    <source>
        <dbReference type="SAM" id="Phobius"/>
    </source>
</evidence>
<evidence type="ECO:0000313" key="3">
    <source>
        <dbReference type="EMBL" id="ADG98464.1"/>
    </source>
</evidence>
<evidence type="ECO:0000313" key="4">
    <source>
        <dbReference type="Proteomes" id="UP000002247"/>
    </source>
</evidence>